<organism evidence="2 3">
    <name type="scientific">Eumeta variegata</name>
    <name type="common">Bagworm moth</name>
    <name type="synonym">Eumeta japonica</name>
    <dbReference type="NCBI Taxonomy" id="151549"/>
    <lineage>
        <taxon>Eukaryota</taxon>
        <taxon>Metazoa</taxon>
        <taxon>Ecdysozoa</taxon>
        <taxon>Arthropoda</taxon>
        <taxon>Hexapoda</taxon>
        <taxon>Insecta</taxon>
        <taxon>Pterygota</taxon>
        <taxon>Neoptera</taxon>
        <taxon>Endopterygota</taxon>
        <taxon>Lepidoptera</taxon>
        <taxon>Glossata</taxon>
        <taxon>Ditrysia</taxon>
        <taxon>Tineoidea</taxon>
        <taxon>Psychidae</taxon>
        <taxon>Oiketicinae</taxon>
        <taxon>Eumeta</taxon>
    </lineage>
</organism>
<sequence>MREKVLEAHSPFPHPLHCRPPPSITHPIRTQEAGNALVSPMAFRLSYSIYSMIDKDDRLLSVGKRPNHIRSLNKYDVQKTIRCVSPAAVPAEWMRPRTRALQGRPRPRGRGSARRPRACIANPSPRRGLPLTYVSN</sequence>
<gene>
    <name evidence="2" type="ORF">EVAR_64108_1</name>
</gene>
<proteinExistence type="predicted"/>
<keyword evidence="3" id="KW-1185">Reference proteome</keyword>
<reference evidence="2 3" key="1">
    <citation type="journal article" date="2019" name="Commun. Biol.">
        <title>The bagworm genome reveals a unique fibroin gene that provides high tensile strength.</title>
        <authorList>
            <person name="Kono N."/>
            <person name="Nakamura H."/>
            <person name="Ohtoshi R."/>
            <person name="Tomita M."/>
            <person name="Numata K."/>
            <person name="Arakawa K."/>
        </authorList>
    </citation>
    <scope>NUCLEOTIDE SEQUENCE [LARGE SCALE GENOMIC DNA]</scope>
</reference>
<accession>A0A4C1ZJA2</accession>
<name>A0A4C1ZJA2_EUMVA</name>
<comment type="caution">
    <text evidence="2">The sequence shown here is derived from an EMBL/GenBank/DDBJ whole genome shotgun (WGS) entry which is preliminary data.</text>
</comment>
<feature type="region of interest" description="Disordered" evidence="1">
    <location>
        <begin position="97"/>
        <end position="136"/>
    </location>
</feature>
<dbReference type="AlphaFoldDB" id="A0A4C1ZJA2"/>
<evidence type="ECO:0000313" key="3">
    <source>
        <dbReference type="Proteomes" id="UP000299102"/>
    </source>
</evidence>
<dbReference type="EMBL" id="BGZK01001827">
    <property type="protein sequence ID" value="GBP86979.1"/>
    <property type="molecule type" value="Genomic_DNA"/>
</dbReference>
<evidence type="ECO:0000313" key="2">
    <source>
        <dbReference type="EMBL" id="GBP86979.1"/>
    </source>
</evidence>
<protein>
    <submittedName>
        <fullName evidence="2">Uncharacterized protein</fullName>
    </submittedName>
</protein>
<evidence type="ECO:0000256" key="1">
    <source>
        <dbReference type="SAM" id="MobiDB-lite"/>
    </source>
</evidence>
<dbReference type="Proteomes" id="UP000299102">
    <property type="component" value="Unassembled WGS sequence"/>
</dbReference>
<feature type="compositionally biased region" description="Basic residues" evidence="1">
    <location>
        <begin position="105"/>
        <end position="117"/>
    </location>
</feature>